<sequence>MRRFLLLLAFGLLTSTAVRAEFVIVAGAASSFGELSRDLAEQLFLGRRSTTADGHSVQLLDLPRGAERDRFYFLLTAKKPAQIRAWWSRQVFSGRALPPFEAASIADLRRRLGDNPDAIGYLPDDAATAELRILLRLP</sequence>
<dbReference type="RefSeq" id="WP_107492301.1">
    <property type="nucleotide sequence ID" value="NZ_PZKC01000002.1"/>
</dbReference>
<dbReference type="EMBL" id="PZKC01000002">
    <property type="protein sequence ID" value="PTD97781.1"/>
    <property type="molecule type" value="Genomic_DNA"/>
</dbReference>
<feature type="signal peptide" evidence="1">
    <location>
        <begin position="1"/>
        <end position="20"/>
    </location>
</feature>
<protein>
    <recommendedName>
        <fullName evidence="4">Phosphate ABC transporter substrate-binding protein</fullName>
    </recommendedName>
</protein>
<evidence type="ECO:0000256" key="1">
    <source>
        <dbReference type="SAM" id="SignalP"/>
    </source>
</evidence>
<evidence type="ECO:0000313" key="3">
    <source>
        <dbReference type="Proteomes" id="UP000241193"/>
    </source>
</evidence>
<name>A0A2T4IJ33_9RHOO</name>
<reference evidence="2 3" key="2">
    <citation type="submission" date="2018-04" db="EMBL/GenBank/DDBJ databases">
        <title>Thauera lacus sp. nov., isolated from an saline lake in Inner Mongolia, China.</title>
        <authorList>
            <person name="Liang Q.-Y."/>
        </authorList>
    </citation>
    <scope>NUCLEOTIDE SEQUENCE [LARGE SCALE GENOMIC DNA]</scope>
    <source>
        <strain evidence="2 3">D20</strain>
    </source>
</reference>
<evidence type="ECO:0008006" key="4">
    <source>
        <dbReference type="Google" id="ProtNLM"/>
    </source>
</evidence>
<dbReference type="AlphaFoldDB" id="A0A2T4IJ33"/>
<dbReference type="OrthoDB" id="5368589at2"/>
<organism evidence="2 3">
    <name type="scientific">Pseudothauera lacus</name>
    <dbReference type="NCBI Taxonomy" id="2136175"/>
    <lineage>
        <taxon>Bacteria</taxon>
        <taxon>Pseudomonadati</taxon>
        <taxon>Pseudomonadota</taxon>
        <taxon>Betaproteobacteria</taxon>
        <taxon>Rhodocyclales</taxon>
        <taxon>Zoogloeaceae</taxon>
        <taxon>Pseudothauera</taxon>
    </lineage>
</organism>
<keyword evidence="1" id="KW-0732">Signal</keyword>
<feature type="chain" id="PRO_5015574464" description="Phosphate ABC transporter substrate-binding protein" evidence="1">
    <location>
        <begin position="21"/>
        <end position="138"/>
    </location>
</feature>
<comment type="caution">
    <text evidence="2">The sequence shown here is derived from an EMBL/GenBank/DDBJ whole genome shotgun (WGS) entry which is preliminary data.</text>
</comment>
<dbReference type="Proteomes" id="UP000241193">
    <property type="component" value="Unassembled WGS sequence"/>
</dbReference>
<accession>A0A2T4IJ33</accession>
<proteinExistence type="predicted"/>
<keyword evidence="3" id="KW-1185">Reference proteome</keyword>
<reference evidence="2 3" key="1">
    <citation type="submission" date="2018-03" db="EMBL/GenBank/DDBJ databases">
        <authorList>
            <person name="Keele B.F."/>
        </authorList>
    </citation>
    <scope>NUCLEOTIDE SEQUENCE [LARGE SCALE GENOMIC DNA]</scope>
    <source>
        <strain evidence="2 3">D20</strain>
    </source>
</reference>
<gene>
    <name evidence="2" type="ORF">C8261_03670</name>
</gene>
<evidence type="ECO:0000313" key="2">
    <source>
        <dbReference type="EMBL" id="PTD97781.1"/>
    </source>
</evidence>